<proteinExistence type="predicted"/>
<keyword evidence="2" id="KW-1185">Reference proteome</keyword>
<gene>
    <name evidence="1" type="ORF">T03_11662</name>
</gene>
<comment type="caution">
    <text evidence="1">The sequence shown here is derived from an EMBL/GenBank/DDBJ whole genome shotgun (WGS) entry which is preliminary data.</text>
</comment>
<accession>A0A0V1DAM0</accession>
<dbReference type="Proteomes" id="UP000054653">
    <property type="component" value="Unassembled WGS sequence"/>
</dbReference>
<sequence length="109" mass="12644">MEKSNTLVLRFHVADDDMASCVFWRHKRFVLPDILQICDYVVAYKKDKIFNDSNACQAVHTCLLASVTKHLALSSLRLAFESSLAFNFFSEFCKRTFDVFNETSDFLIF</sequence>
<evidence type="ECO:0000313" key="1">
    <source>
        <dbReference type="EMBL" id="KRY58408.1"/>
    </source>
</evidence>
<protein>
    <submittedName>
        <fullName evidence="1">Uncharacterized protein</fullName>
    </submittedName>
</protein>
<dbReference type="EMBL" id="JYDI01000021">
    <property type="protein sequence ID" value="KRY58408.1"/>
    <property type="molecule type" value="Genomic_DNA"/>
</dbReference>
<name>A0A0V1DAM0_TRIBR</name>
<organism evidence="1 2">
    <name type="scientific">Trichinella britovi</name>
    <name type="common">Parasitic roundworm</name>
    <dbReference type="NCBI Taxonomy" id="45882"/>
    <lineage>
        <taxon>Eukaryota</taxon>
        <taxon>Metazoa</taxon>
        <taxon>Ecdysozoa</taxon>
        <taxon>Nematoda</taxon>
        <taxon>Enoplea</taxon>
        <taxon>Dorylaimia</taxon>
        <taxon>Trichinellida</taxon>
        <taxon>Trichinellidae</taxon>
        <taxon>Trichinella</taxon>
    </lineage>
</organism>
<dbReference type="AlphaFoldDB" id="A0A0V1DAM0"/>
<evidence type="ECO:0000313" key="2">
    <source>
        <dbReference type="Proteomes" id="UP000054653"/>
    </source>
</evidence>
<reference evidence="1 2" key="1">
    <citation type="submission" date="2015-01" db="EMBL/GenBank/DDBJ databases">
        <title>Evolution of Trichinella species and genotypes.</title>
        <authorList>
            <person name="Korhonen P.K."/>
            <person name="Edoardo P."/>
            <person name="Giuseppe L.R."/>
            <person name="Gasser R.B."/>
        </authorList>
    </citation>
    <scope>NUCLEOTIDE SEQUENCE [LARGE SCALE GENOMIC DNA]</scope>
    <source>
        <strain evidence="1">ISS120</strain>
    </source>
</reference>